<dbReference type="Pfam" id="PF16770">
    <property type="entry name" value="RTT107_BRCT_5"/>
    <property type="match status" value="1"/>
</dbReference>
<evidence type="ECO:0000313" key="18">
    <source>
        <dbReference type="Proteomes" id="UP000812440"/>
    </source>
</evidence>
<feature type="compositionally biased region" description="Basic and acidic residues" evidence="14">
    <location>
        <begin position="1444"/>
        <end position="1455"/>
    </location>
</feature>
<dbReference type="SUPFAM" id="SSF52113">
    <property type="entry name" value="BRCT domain"/>
    <property type="match status" value="1"/>
</dbReference>
<dbReference type="Pfam" id="PF00498">
    <property type="entry name" value="FHA"/>
    <property type="match status" value="1"/>
</dbReference>
<dbReference type="InterPro" id="IPR008984">
    <property type="entry name" value="SMAD_FHA_dom_sf"/>
</dbReference>
<comment type="subcellular location">
    <subcellularLocation>
        <location evidence="2">Chromosome</location>
    </subcellularLocation>
    <subcellularLocation>
        <location evidence="1">Nucleus</location>
    </subcellularLocation>
</comment>
<evidence type="ECO:0000256" key="14">
    <source>
        <dbReference type="SAM" id="MobiDB-lite"/>
    </source>
</evidence>
<evidence type="ECO:0000256" key="8">
    <source>
        <dbReference type="ARBA" id="ARBA00022763"/>
    </source>
</evidence>
<feature type="compositionally biased region" description="Basic and acidic residues" evidence="14">
    <location>
        <begin position="1171"/>
        <end position="1185"/>
    </location>
</feature>
<keyword evidence="18" id="KW-1185">Reference proteome</keyword>
<dbReference type="OrthoDB" id="552194at2759"/>
<keyword evidence="6" id="KW-0597">Phosphoprotein</keyword>
<keyword evidence="7" id="KW-0677">Repeat</keyword>
<evidence type="ECO:0000256" key="6">
    <source>
        <dbReference type="ARBA" id="ARBA00022553"/>
    </source>
</evidence>
<feature type="compositionally biased region" description="Basic and acidic residues" evidence="14">
    <location>
        <begin position="1299"/>
        <end position="1337"/>
    </location>
</feature>
<protein>
    <recommendedName>
        <fullName evidence="3">Mediator of DNA damage checkpoint protein 1</fullName>
    </recommendedName>
</protein>
<evidence type="ECO:0000256" key="3">
    <source>
        <dbReference type="ARBA" id="ARBA00015014"/>
    </source>
</evidence>
<dbReference type="PANTHER" id="PTHR23196:SF34">
    <property type="entry name" value="MEDIATOR OF DNA DAMAGE CHECKPOINT PROTEIN 1"/>
    <property type="match status" value="1"/>
</dbReference>
<dbReference type="SMART" id="SM00292">
    <property type="entry name" value="BRCT"/>
    <property type="match status" value="2"/>
</dbReference>
<evidence type="ECO:0000256" key="2">
    <source>
        <dbReference type="ARBA" id="ARBA00004286"/>
    </source>
</evidence>
<feature type="region of interest" description="Disordered" evidence="14">
    <location>
        <begin position="1171"/>
        <end position="1191"/>
    </location>
</feature>
<feature type="region of interest" description="Disordered" evidence="14">
    <location>
        <begin position="393"/>
        <end position="422"/>
    </location>
</feature>
<evidence type="ECO:0000256" key="5">
    <source>
        <dbReference type="ARBA" id="ARBA00022499"/>
    </source>
</evidence>
<feature type="region of interest" description="Disordered" evidence="14">
    <location>
        <begin position="1618"/>
        <end position="1721"/>
    </location>
</feature>
<feature type="region of interest" description="Disordered" evidence="14">
    <location>
        <begin position="1276"/>
        <end position="1364"/>
    </location>
</feature>
<dbReference type="CDD" id="cd18441">
    <property type="entry name" value="BRCT_MDC1_rpt2"/>
    <property type="match status" value="1"/>
</dbReference>
<dbReference type="GO" id="GO:0005634">
    <property type="term" value="C:nucleus"/>
    <property type="evidence" value="ECO:0007669"/>
    <property type="project" value="UniProtKB-SubCell"/>
</dbReference>
<dbReference type="PANTHER" id="PTHR23196">
    <property type="entry name" value="PAX TRANSCRIPTION ACTIVATION DOMAIN INTERACTING PROTEIN"/>
    <property type="match status" value="1"/>
</dbReference>
<dbReference type="EMBL" id="JAACNH010000003">
    <property type="protein sequence ID" value="KAG8448671.1"/>
    <property type="molecule type" value="Genomic_DNA"/>
</dbReference>
<sequence length="2050" mass="229458">MDNTQPLELVEEEHDPSADRTRPVGTLHLFKGNYGPAQDFTIYPGKNLIGRHASCDVILPAQSVSKQHAILEVHSDCHTLCDQGSLNKTRRGKAALTPHVRYALSDGDLLLFADVACQYTIETEGTSKEMDTSIGEIENEESEDDILVPGTQCALAIEKTPGVAIRRLGRGAVLAVDSGDENEDDFKYKCEDFNLVGEESKSPTSAFSTHTFVPESDEENDTSVTEPQLPSLNLRCDSDTDAHDTSIRIGTILNSTQDYIMSQSLKEQLYFRKSEQLENTKCNPTINKEEFSSRHLNADVTTLKLFHQDITFKNNSKGEREGADPGVKERISDATVKEHSVNTANVQNSLLKETPQSNSDRDSEEKQKATIESADIILEGYMQNRKRAVFQMNSDTDTEESSTATSKRNLHTMQKSKDTTKMQNKGGEVICLDSDTDIEDENCVHVNTDKTNAGKHQDSNTDVDVNIQMEEKISTFLHSDTGIEKDDKGMTLNTVTKKQENADSDTDLEDTGGVFKRVTKKEETVHINLSQVGNYASNDINMEITESAKPPERLTEENKEEIKVINEFQLNSDTDVEEDENAVETSNATREKKEDHNINGNEKKDQMVTVGDKKYDEEINFDSDTDVDEKEMDNQIEANQKGEAALTMDTDRKVAAALTMDCDTDVDEKEMDNEIEADRKGEAALTMDSDTDVDEKEMDNETEADRKVGAALTMDSDTDVDEKEMDNETEADRKREAALTMDSDTDVDEKEMDNEIEADRKGEAALTMDRVDREVRDLGASNTTEGGEGGGGSIEDKEACAVYDMATQCYLEPQEKESDIEDELNCAEEATQAFVFSSTWTEPNPFKRPADPVGVLQISAVTMNSSEEEMDENEIAETQPFCCEIEQREGDCVNVTDTQDSELKRDVAWTLTQGTISQDDTEPVSQYLKAGPSIAVCNSVSPAFVCPTDLNNKHDKDQTAGENTKRFDRNARNLEEDATQPHTQSLPTLDNSATQPSSLSKSVTDIGSVKFCNPAPVLPANVIKRCNTTDTLPDGNYVQNQIKIEVDTCSYIIEDTKDGARGNPSEEVCISKTEKTDRVLDTTNGAQEISKHSEEILEPPNTPEKETYEVLEKAIGIKQQKRSKGIDERKSISQTGSIIDAKGRRRNWTEIMPETGMSTTEVTKGKKVAKKSETGKKATETKMEDACNEEAGTTPETAISCFSTEVASTFFREPVLCETELTEEPVKRTVMEEIVEQPKDVITEHQGYSGTKENEHYSQSQSTAIKNVINMEKGIEVKKTSDEPVPSSKPAGSRKGRSKTQENKDLLGEKKEETEPSIREGSKGRRLRGHQEQDNAKRTILRRSRVKDDEEKKTDSRKEITSNKKKLELDNSLKEITSSSSTSLQLQNYDDVKELCASNTRTQNEKNRSLNRFETVEKETDKLDLVKIPLKQSLRKQRQNYKAGENREDHKEIKKTANKQNIKKKDLKVEGKVETKHNDVADSELERQNPENNLSDTIKEDTEKTMSRRKRNECPKDVTSEDNEKSKEDLDSEQDISTKKARAMQESDTTQDDASVEDSEKQGLFRKSRKTNKNVQRDKVKEKNDLGDTVRKECEDEAVMSKELLMVTKNKSIRNEDPGACELEASTTNISGRTRKNLRGVISEEKIEEKTGGKQNTRRTRNNSKKEDKMRNENKTEKSLSEKDSKAGITITGILNEQKEDTVMLSSPEKNKHSLEDSVTRNQEESLIAVTKDKLKMAPTTGRKRGQEPKSIRQEGKKQKMEKESMQQEEPLLHVSRRGRARPISENETTERIINTKNVTLPSPSSTGNTSLNSSKAFESPSAARTPRRTVRSLITSPYMPHQGISPKVLFTGVVDTAGEETIRSLGGDIAESIFDCTHLVTDRVRRTVKFLCALAKGIPIVTLDWIDKCRRSECFLSPSQFLVKDKEQEKNFNFVLSESLQKAKKKPLFEGFAIHVTSNVKPEPEHMKDIIQCSGATFLPKIPKVHKEKCIIVSCQEDAGCCKSTPSSIPITTAEFILTGILRQEVNPNAYLLCSRLVEASHTQAKRRR</sequence>
<dbReference type="SUPFAM" id="SSF49879">
    <property type="entry name" value="SMAD/FHA domain"/>
    <property type="match status" value="1"/>
</dbReference>
<feature type="compositionally biased region" description="Polar residues" evidence="14">
    <location>
        <begin position="341"/>
        <end position="358"/>
    </location>
</feature>
<keyword evidence="8" id="KW-0227">DNA damage</keyword>
<feature type="region of interest" description="Disordered" evidence="14">
    <location>
        <begin position="575"/>
        <end position="602"/>
    </location>
</feature>
<evidence type="ECO:0000256" key="12">
    <source>
        <dbReference type="ARBA" id="ARBA00023242"/>
    </source>
</evidence>
<feature type="compositionally biased region" description="Polar residues" evidence="14">
    <location>
        <begin position="1246"/>
        <end position="1261"/>
    </location>
</feature>
<evidence type="ECO:0000256" key="13">
    <source>
        <dbReference type="ARBA" id="ARBA00023306"/>
    </source>
</evidence>
<organism evidence="17 18">
    <name type="scientific">Hymenochirus boettgeri</name>
    <name type="common">Congo dwarf clawed frog</name>
    <dbReference type="NCBI Taxonomy" id="247094"/>
    <lineage>
        <taxon>Eukaryota</taxon>
        <taxon>Metazoa</taxon>
        <taxon>Chordata</taxon>
        <taxon>Craniata</taxon>
        <taxon>Vertebrata</taxon>
        <taxon>Euteleostomi</taxon>
        <taxon>Amphibia</taxon>
        <taxon>Batrachia</taxon>
        <taxon>Anura</taxon>
        <taxon>Pipoidea</taxon>
        <taxon>Pipidae</taxon>
        <taxon>Pipinae</taxon>
        <taxon>Hymenochirus</taxon>
    </lineage>
</organism>
<feature type="compositionally biased region" description="Basic and acidic residues" evidence="14">
    <location>
        <begin position="1642"/>
        <end position="1652"/>
    </location>
</feature>
<accession>A0A8T2K1Z1</accession>
<keyword evidence="12" id="KW-0539">Nucleus</keyword>
<gene>
    <name evidence="17" type="ORF">GDO86_015664</name>
</gene>
<dbReference type="CDD" id="cd17744">
    <property type="entry name" value="BRCT_MDC1_rpt1"/>
    <property type="match status" value="1"/>
</dbReference>
<dbReference type="InterPro" id="IPR036420">
    <property type="entry name" value="BRCT_dom_sf"/>
</dbReference>
<evidence type="ECO:0000313" key="17">
    <source>
        <dbReference type="EMBL" id="KAG8448671.1"/>
    </source>
</evidence>
<dbReference type="PROSITE" id="PS50006">
    <property type="entry name" value="FHA_DOMAIN"/>
    <property type="match status" value="1"/>
</dbReference>
<feature type="compositionally biased region" description="Basic and acidic residues" evidence="14">
    <location>
        <begin position="359"/>
        <end position="369"/>
    </location>
</feature>
<feature type="compositionally biased region" description="Basic and acidic residues" evidence="14">
    <location>
        <begin position="1463"/>
        <end position="1489"/>
    </location>
</feature>
<keyword evidence="11" id="KW-0234">DNA repair</keyword>
<reference evidence="17" key="1">
    <citation type="thesis" date="2020" institute="ProQuest LLC" country="789 East Eisenhower Parkway, Ann Arbor, MI, USA">
        <title>Comparative Genomics and Chromosome Evolution.</title>
        <authorList>
            <person name="Mudd A.B."/>
        </authorList>
    </citation>
    <scope>NUCLEOTIDE SEQUENCE</scope>
    <source>
        <strain evidence="17">Female2</strain>
        <tissue evidence="17">Blood</tissue>
    </source>
</reference>
<feature type="region of interest" description="Disordered" evidence="14">
    <location>
        <begin position="1734"/>
        <end position="1830"/>
    </location>
</feature>
<feature type="domain" description="BRCT" evidence="16">
    <location>
        <begin position="1846"/>
        <end position="1924"/>
    </location>
</feature>
<dbReference type="InterPro" id="IPR001357">
    <property type="entry name" value="BRCT_dom"/>
</dbReference>
<evidence type="ECO:0000256" key="1">
    <source>
        <dbReference type="ARBA" id="ARBA00004123"/>
    </source>
</evidence>
<keyword evidence="9" id="KW-0832">Ubl conjugation</keyword>
<feature type="compositionally biased region" description="Basic and acidic residues" evidence="14">
    <location>
        <begin position="1664"/>
        <end position="1686"/>
    </location>
</feature>
<comment type="caution">
    <text evidence="17">The sequence shown here is derived from an EMBL/GenBank/DDBJ whole genome shotgun (WGS) entry which is preliminary data.</text>
</comment>
<feature type="region of interest" description="Disordered" evidence="14">
    <location>
        <begin position="337"/>
        <end position="370"/>
    </location>
</feature>
<dbReference type="CDD" id="cd22665">
    <property type="entry name" value="FHA_MDC1"/>
    <property type="match status" value="1"/>
</dbReference>
<keyword evidence="13" id="KW-0131">Cell cycle</keyword>
<evidence type="ECO:0000256" key="11">
    <source>
        <dbReference type="ARBA" id="ARBA00023204"/>
    </source>
</evidence>
<keyword evidence="4" id="KW-0158">Chromosome</keyword>
<feature type="compositionally biased region" description="Polar residues" evidence="14">
    <location>
        <begin position="1792"/>
        <end position="1817"/>
    </location>
</feature>
<feature type="region of interest" description="Disordered" evidence="14">
    <location>
        <begin position="1431"/>
        <end position="1591"/>
    </location>
</feature>
<feature type="region of interest" description="Disordered" evidence="14">
    <location>
        <begin position="1237"/>
        <end position="1261"/>
    </location>
</feature>
<dbReference type="Gene3D" id="3.40.50.10190">
    <property type="entry name" value="BRCT domain"/>
    <property type="match status" value="2"/>
</dbReference>
<dbReference type="InterPro" id="IPR000253">
    <property type="entry name" value="FHA_dom"/>
</dbReference>
<dbReference type="Proteomes" id="UP000812440">
    <property type="component" value="Chromosome 8_10"/>
</dbReference>
<evidence type="ECO:0000259" key="15">
    <source>
        <dbReference type="PROSITE" id="PS50006"/>
    </source>
</evidence>
<dbReference type="SMART" id="SM00240">
    <property type="entry name" value="FHA"/>
    <property type="match status" value="1"/>
</dbReference>
<feature type="domain" description="FHA" evidence="15">
    <location>
        <begin position="47"/>
        <end position="96"/>
    </location>
</feature>
<feature type="compositionally biased region" description="Acidic residues" evidence="14">
    <location>
        <begin position="689"/>
        <end position="702"/>
    </location>
</feature>
<feature type="compositionally biased region" description="Basic and acidic residues" evidence="14">
    <location>
        <begin position="1709"/>
        <end position="1721"/>
    </location>
</feature>
<feature type="compositionally biased region" description="Basic and acidic residues" evidence="14">
    <location>
        <begin position="589"/>
        <end position="602"/>
    </location>
</feature>
<name>A0A8T2K1Z1_9PIPI</name>
<feature type="region of interest" description="Disordered" evidence="14">
    <location>
        <begin position="688"/>
        <end position="752"/>
    </location>
</feature>
<feature type="region of interest" description="Disordered" evidence="14">
    <location>
        <begin position="1"/>
        <end position="22"/>
    </location>
</feature>
<dbReference type="Gene3D" id="2.60.200.20">
    <property type="match status" value="1"/>
</dbReference>
<feature type="compositionally biased region" description="Acidic residues" evidence="14">
    <location>
        <begin position="743"/>
        <end position="752"/>
    </location>
</feature>
<feature type="compositionally biased region" description="Basic and acidic residues" evidence="14">
    <location>
        <begin position="1497"/>
        <end position="1529"/>
    </location>
</feature>
<keyword evidence="5" id="KW-1017">Isopeptide bond</keyword>
<feature type="compositionally biased region" description="Basic and acidic residues" evidence="14">
    <location>
        <begin position="1745"/>
        <end position="1766"/>
    </location>
</feature>
<dbReference type="GO" id="GO:0006281">
    <property type="term" value="P:DNA repair"/>
    <property type="evidence" value="ECO:0007669"/>
    <property type="project" value="UniProtKB-KW"/>
</dbReference>
<evidence type="ECO:0000256" key="4">
    <source>
        <dbReference type="ARBA" id="ARBA00022454"/>
    </source>
</evidence>
<dbReference type="GO" id="GO:0005694">
    <property type="term" value="C:chromosome"/>
    <property type="evidence" value="ECO:0007669"/>
    <property type="project" value="UniProtKB-SubCell"/>
</dbReference>
<evidence type="ECO:0000256" key="7">
    <source>
        <dbReference type="ARBA" id="ARBA00022737"/>
    </source>
</evidence>
<dbReference type="Pfam" id="PF16589">
    <property type="entry name" value="BRCT_2"/>
    <property type="match status" value="1"/>
</dbReference>
<evidence type="ECO:0000256" key="10">
    <source>
        <dbReference type="ARBA" id="ARBA00022990"/>
    </source>
</evidence>
<keyword evidence="10" id="KW-0007">Acetylation</keyword>
<evidence type="ECO:0000259" key="16">
    <source>
        <dbReference type="PROSITE" id="PS50172"/>
    </source>
</evidence>
<evidence type="ECO:0000256" key="9">
    <source>
        <dbReference type="ARBA" id="ARBA00022843"/>
    </source>
</evidence>
<feature type="region of interest" description="Disordered" evidence="14">
    <location>
        <begin position="977"/>
        <end position="1000"/>
    </location>
</feature>
<feature type="compositionally biased region" description="Polar residues" evidence="14">
    <location>
        <begin position="980"/>
        <end position="1000"/>
    </location>
</feature>
<proteinExistence type="predicted"/>
<feature type="compositionally biased region" description="Basic and acidic residues" evidence="14">
    <location>
        <begin position="1575"/>
        <end position="1591"/>
    </location>
</feature>
<feature type="compositionally biased region" description="Basic and acidic residues" evidence="14">
    <location>
        <begin position="1346"/>
        <end position="1364"/>
    </location>
</feature>
<dbReference type="PROSITE" id="PS50172">
    <property type="entry name" value="BRCT"/>
    <property type="match status" value="1"/>
</dbReference>
<feature type="compositionally biased region" description="Acidic residues" evidence="14">
    <location>
        <begin position="716"/>
        <end position="729"/>
    </location>
</feature>
<dbReference type="InterPro" id="IPR051579">
    <property type="entry name" value="DDR_Transcriptional_Reg"/>
</dbReference>